<evidence type="ECO:0000256" key="1">
    <source>
        <dbReference type="SAM" id="MobiDB-lite"/>
    </source>
</evidence>
<keyword evidence="2" id="KW-0812">Transmembrane</keyword>
<feature type="transmembrane region" description="Helical" evidence="2">
    <location>
        <begin position="85"/>
        <end position="106"/>
    </location>
</feature>
<reference evidence="3 4" key="1">
    <citation type="submission" date="2021-01" db="EMBL/GenBank/DDBJ databases">
        <title>Actinoplanes sp. nov. LDG1-01 isolated from lichen.</title>
        <authorList>
            <person name="Saeng-In P."/>
            <person name="Phongsopitanun W."/>
            <person name="Kanchanasin P."/>
            <person name="Yuki M."/>
            <person name="Kudo T."/>
            <person name="Ohkuma M."/>
            <person name="Tanasupawat S."/>
        </authorList>
    </citation>
    <scope>NUCLEOTIDE SEQUENCE [LARGE SCALE GENOMIC DNA]</scope>
    <source>
        <strain evidence="3 4">LDG1-01</strain>
    </source>
</reference>
<evidence type="ECO:0000313" key="3">
    <source>
        <dbReference type="EMBL" id="MBL7255478.1"/>
    </source>
</evidence>
<feature type="transmembrane region" description="Helical" evidence="2">
    <location>
        <begin position="55"/>
        <end position="78"/>
    </location>
</feature>
<comment type="caution">
    <text evidence="3">The sequence shown here is derived from an EMBL/GenBank/DDBJ whole genome shotgun (WGS) entry which is preliminary data.</text>
</comment>
<protein>
    <recommendedName>
        <fullName evidence="5">DUF2269 domain-containing protein</fullName>
    </recommendedName>
</protein>
<proteinExistence type="predicted"/>
<evidence type="ECO:0008006" key="5">
    <source>
        <dbReference type="Google" id="ProtNLM"/>
    </source>
</evidence>
<feature type="region of interest" description="Disordered" evidence="1">
    <location>
        <begin position="163"/>
        <end position="190"/>
    </location>
</feature>
<keyword evidence="4" id="KW-1185">Reference proteome</keyword>
<dbReference type="RefSeq" id="WP_202991993.1">
    <property type="nucleotide sequence ID" value="NZ_JAENHO010000004.1"/>
</dbReference>
<feature type="transmembrane region" description="Helical" evidence="2">
    <location>
        <begin position="133"/>
        <end position="153"/>
    </location>
</feature>
<organism evidence="3 4">
    <name type="scientific">Paractinoplanes lichenicola</name>
    <dbReference type="NCBI Taxonomy" id="2802976"/>
    <lineage>
        <taxon>Bacteria</taxon>
        <taxon>Bacillati</taxon>
        <taxon>Actinomycetota</taxon>
        <taxon>Actinomycetes</taxon>
        <taxon>Micromonosporales</taxon>
        <taxon>Micromonosporaceae</taxon>
        <taxon>Paractinoplanes</taxon>
    </lineage>
</organism>
<dbReference type="Proteomes" id="UP000598996">
    <property type="component" value="Unassembled WGS sequence"/>
</dbReference>
<evidence type="ECO:0000313" key="4">
    <source>
        <dbReference type="Proteomes" id="UP000598996"/>
    </source>
</evidence>
<gene>
    <name evidence="3" type="ORF">JKJ07_14330</name>
</gene>
<feature type="transmembrane region" description="Helical" evidence="2">
    <location>
        <begin position="12"/>
        <end position="35"/>
    </location>
</feature>
<feature type="compositionally biased region" description="Low complexity" evidence="1">
    <location>
        <begin position="179"/>
        <end position="190"/>
    </location>
</feature>
<evidence type="ECO:0000256" key="2">
    <source>
        <dbReference type="SAM" id="Phobius"/>
    </source>
</evidence>
<dbReference type="EMBL" id="JAENHO010000004">
    <property type="protein sequence ID" value="MBL7255478.1"/>
    <property type="molecule type" value="Genomic_DNA"/>
</dbReference>
<accession>A0ABS1VLK4</accession>
<keyword evidence="2" id="KW-0472">Membrane</keyword>
<keyword evidence="2" id="KW-1133">Transmembrane helix</keyword>
<name>A0ABS1VLK4_9ACTN</name>
<sequence length="190" mass="20406">MTLGPAHRKLWLVLHIVSAGAWIGIDVVVAVLVGIGGLSDDPARRGLAYQALGTFVVWPMLTSGLVCLITGLVLGLGTKWGLIRYWWVGVKLVLNVMLCTLILVLLRPGMPGIAEFGARLSAGETVSHDVSSLIMPPIVSLTLLSLATVLSVYKPWGRVRRTRLNTPPRAGDRVDQRARQATANRAASTP</sequence>